<dbReference type="OrthoDB" id="2634326at2759"/>
<feature type="compositionally biased region" description="Basic and acidic residues" evidence="1">
    <location>
        <begin position="214"/>
        <end position="225"/>
    </location>
</feature>
<dbReference type="AlphaFoldDB" id="A0A8H6ZC83"/>
<gene>
    <name evidence="2" type="ORF">MSAN_00053800</name>
</gene>
<feature type="compositionally biased region" description="Gly residues" evidence="1">
    <location>
        <begin position="172"/>
        <end position="181"/>
    </location>
</feature>
<feature type="region of interest" description="Disordered" evidence="1">
    <location>
        <begin position="155"/>
        <end position="225"/>
    </location>
</feature>
<evidence type="ECO:0000313" key="2">
    <source>
        <dbReference type="EMBL" id="KAF7376383.1"/>
    </source>
</evidence>
<protein>
    <submittedName>
        <fullName evidence="2">Uncharacterized protein</fullName>
    </submittedName>
</protein>
<sequence length="225" mass="24675">MASSTVQDAPAEVNGVNLMRNCNEDRFLGPYDGRVAAHVIFNNVQCFITTNADYVPGFAPILPNQLCLRRDMRWGPDDPTLWPFEYSSRYAHLAFGRENILRVVKPLDAAQWLELGLVPGFNPIPVDGSLESRIHGVRDGTSTLPWYKNPFGAGDRGMPVTGHMVSARGEGSSSGRGPGRGEAGKRQRKGEARQTGAAEQPGNAEVPTLSTEKSQIERRTRTQQI</sequence>
<accession>A0A8H6ZC83</accession>
<evidence type="ECO:0000313" key="3">
    <source>
        <dbReference type="Proteomes" id="UP000623467"/>
    </source>
</evidence>
<feature type="compositionally biased region" description="Basic and acidic residues" evidence="1">
    <location>
        <begin position="182"/>
        <end position="192"/>
    </location>
</feature>
<dbReference type="EMBL" id="JACAZH010000001">
    <property type="protein sequence ID" value="KAF7376383.1"/>
    <property type="molecule type" value="Genomic_DNA"/>
</dbReference>
<dbReference type="Proteomes" id="UP000623467">
    <property type="component" value="Unassembled WGS sequence"/>
</dbReference>
<reference evidence="2" key="1">
    <citation type="submission" date="2020-05" db="EMBL/GenBank/DDBJ databases">
        <title>Mycena genomes resolve the evolution of fungal bioluminescence.</title>
        <authorList>
            <person name="Tsai I.J."/>
        </authorList>
    </citation>
    <scope>NUCLEOTIDE SEQUENCE</scope>
    <source>
        <strain evidence="2">160909Yilan</strain>
    </source>
</reference>
<comment type="caution">
    <text evidence="2">The sequence shown here is derived from an EMBL/GenBank/DDBJ whole genome shotgun (WGS) entry which is preliminary data.</text>
</comment>
<evidence type="ECO:0000256" key="1">
    <source>
        <dbReference type="SAM" id="MobiDB-lite"/>
    </source>
</evidence>
<keyword evidence="3" id="KW-1185">Reference proteome</keyword>
<name>A0A8H6ZC83_9AGAR</name>
<organism evidence="2 3">
    <name type="scientific">Mycena sanguinolenta</name>
    <dbReference type="NCBI Taxonomy" id="230812"/>
    <lineage>
        <taxon>Eukaryota</taxon>
        <taxon>Fungi</taxon>
        <taxon>Dikarya</taxon>
        <taxon>Basidiomycota</taxon>
        <taxon>Agaricomycotina</taxon>
        <taxon>Agaricomycetes</taxon>
        <taxon>Agaricomycetidae</taxon>
        <taxon>Agaricales</taxon>
        <taxon>Marasmiineae</taxon>
        <taxon>Mycenaceae</taxon>
        <taxon>Mycena</taxon>
    </lineage>
</organism>
<proteinExistence type="predicted"/>